<dbReference type="GO" id="GO:0009253">
    <property type="term" value="P:peptidoglycan catabolic process"/>
    <property type="evidence" value="ECO:0007669"/>
    <property type="project" value="InterPro"/>
</dbReference>
<dbReference type="AlphaFoldDB" id="A0A2W5IC25"/>
<dbReference type="Pfam" id="PF01183">
    <property type="entry name" value="Glyco_hydro_25"/>
    <property type="match status" value="1"/>
</dbReference>
<dbReference type="Gene3D" id="3.20.20.80">
    <property type="entry name" value="Glycosidases"/>
    <property type="match status" value="1"/>
</dbReference>
<keyword evidence="3" id="KW-0326">Glycosidase</keyword>
<dbReference type="InterPro" id="IPR018077">
    <property type="entry name" value="Glyco_hydro_fam25_subgr"/>
</dbReference>
<organism evidence="4 5">
    <name type="scientific">Lawsonella clevelandensis</name>
    <dbReference type="NCBI Taxonomy" id="1528099"/>
    <lineage>
        <taxon>Bacteria</taxon>
        <taxon>Bacillati</taxon>
        <taxon>Actinomycetota</taxon>
        <taxon>Actinomycetes</taxon>
        <taxon>Mycobacteriales</taxon>
        <taxon>Lawsonellaceae</taxon>
        <taxon>Lawsonella</taxon>
    </lineage>
</organism>
<dbReference type="SMART" id="SM00641">
    <property type="entry name" value="Glyco_25"/>
    <property type="match status" value="1"/>
</dbReference>
<protein>
    <submittedName>
        <fullName evidence="4">Glycoside hydrolase</fullName>
    </submittedName>
</protein>
<dbReference type="PANTHER" id="PTHR34135">
    <property type="entry name" value="LYSOZYME"/>
    <property type="match status" value="1"/>
</dbReference>
<evidence type="ECO:0000256" key="2">
    <source>
        <dbReference type="ARBA" id="ARBA00022801"/>
    </source>
</evidence>
<dbReference type="InterPro" id="IPR017853">
    <property type="entry name" value="GH"/>
</dbReference>
<reference evidence="4 5" key="1">
    <citation type="submission" date="2017-08" db="EMBL/GenBank/DDBJ databases">
        <title>Infants hospitalized years apart are colonized by the same room-sourced microbial strains.</title>
        <authorList>
            <person name="Brooks B."/>
            <person name="Olm M.R."/>
            <person name="Firek B.A."/>
            <person name="Baker R."/>
            <person name="Thomas B.C."/>
            <person name="Morowitz M.J."/>
            <person name="Banfield J.F."/>
        </authorList>
    </citation>
    <scope>NUCLEOTIDE SEQUENCE [LARGE SCALE GENOMIC DNA]</scope>
    <source>
        <strain evidence="4">S2_006_000_R1_57</strain>
    </source>
</reference>
<gene>
    <name evidence="4" type="ORF">DI579_05695</name>
</gene>
<dbReference type="GO" id="GO:0016052">
    <property type="term" value="P:carbohydrate catabolic process"/>
    <property type="evidence" value="ECO:0007669"/>
    <property type="project" value="TreeGrafter"/>
</dbReference>
<accession>A0A2W5IC25</accession>
<sequence>MQGQKLLLIIMRTRLVPVLATLGLSTTLLVAPVTSGVSLGHFTLAPAPASAWANTLSSATTPVRVAQPVPVTTQPNVPYAQMPNGIDIASWQHPNGADVDFKRVQKAGYAYVFVKATEGTHYKNEYYVNDAMAAQGNGVLMGGYHYADVSTDAAAQARMFADVIKVKGGASLPPVLDIEEAKGLTAAQLNKWVRTFLQETYNRIGRKPIIYSYRSFLMNQMGNTSDFTSFPLWIADYNGKQSPTLPLPGGWKTWTFWQYSSQTRIDGIQAQNVDTNKFGGTMQQLRAFAATGVVSASKK</sequence>
<dbReference type="PROSITE" id="PS51904">
    <property type="entry name" value="GLYCOSYL_HYDROL_F25_2"/>
    <property type="match status" value="1"/>
</dbReference>
<dbReference type="Proteomes" id="UP000248606">
    <property type="component" value="Unassembled WGS sequence"/>
</dbReference>
<dbReference type="GO" id="GO:0016998">
    <property type="term" value="P:cell wall macromolecule catabolic process"/>
    <property type="evidence" value="ECO:0007669"/>
    <property type="project" value="InterPro"/>
</dbReference>
<proteinExistence type="inferred from homology"/>
<dbReference type="EMBL" id="QFOZ01000009">
    <property type="protein sequence ID" value="PZP88613.1"/>
    <property type="molecule type" value="Genomic_DNA"/>
</dbReference>
<evidence type="ECO:0000256" key="1">
    <source>
        <dbReference type="ARBA" id="ARBA00010646"/>
    </source>
</evidence>
<dbReference type="GO" id="GO:0003796">
    <property type="term" value="F:lysozyme activity"/>
    <property type="evidence" value="ECO:0007669"/>
    <property type="project" value="InterPro"/>
</dbReference>
<name>A0A2W5IC25_9ACTN</name>
<comment type="caution">
    <text evidence="4">The sequence shown here is derived from an EMBL/GenBank/DDBJ whole genome shotgun (WGS) entry which is preliminary data.</text>
</comment>
<evidence type="ECO:0000313" key="5">
    <source>
        <dbReference type="Proteomes" id="UP000248606"/>
    </source>
</evidence>
<evidence type="ECO:0000313" key="4">
    <source>
        <dbReference type="EMBL" id="PZP88613.1"/>
    </source>
</evidence>
<dbReference type="SUPFAM" id="SSF51445">
    <property type="entry name" value="(Trans)glycosidases"/>
    <property type="match status" value="1"/>
</dbReference>
<dbReference type="InterPro" id="IPR002053">
    <property type="entry name" value="Glyco_hydro_25"/>
</dbReference>
<comment type="similarity">
    <text evidence="1">Belongs to the glycosyl hydrolase 25 family.</text>
</comment>
<keyword evidence="2 4" id="KW-0378">Hydrolase</keyword>
<dbReference type="CDD" id="cd00599">
    <property type="entry name" value="GH25_muramidase"/>
    <property type="match status" value="1"/>
</dbReference>
<evidence type="ECO:0000256" key="3">
    <source>
        <dbReference type="ARBA" id="ARBA00023295"/>
    </source>
</evidence>
<dbReference type="PANTHER" id="PTHR34135:SF2">
    <property type="entry name" value="LYSOZYME"/>
    <property type="match status" value="1"/>
</dbReference>